<evidence type="ECO:0000313" key="3">
    <source>
        <dbReference type="Proteomes" id="UP000054007"/>
    </source>
</evidence>
<evidence type="ECO:0000313" key="2">
    <source>
        <dbReference type="EMBL" id="KIY64541.1"/>
    </source>
</evidence>
<name>A0A0D7B4T7_9AGAR</name>
<protein>
    <submittedName>
        <fullName evidence="2">Uncharacterized protein</fullName>
    </submittedName>
</protein>
<dbReference type="Proteomes" id="UP000054007">
    <property type="component" value="Unassembled WGS sequence"/>
</dbReference>
<reference evidence="2 3" key="1">
    <citation type="journal article" date="2015" name="Fungal Genet. Biol.">
        <title>Evolution of novel wood decay mechanisms in Agaricales revealed by the genome sequences of Fistulina hepatica and Cylindrobasidium torrendii.</title>
        <authorList>
            <person name="Floudas D."/>
            <person name="Held B.W."/>
            <person name="Riley R."/>
            <person name="Nagy L.G."/>
            <person name="Koehler G."/>
            <person name="Ransdell A.S."/>
            <person name="Younus H."/>
            <person name="Chow J."/>
            <person name="Chiniquy J."/>
            <person name="Lipzen A."/>
            <person name="Tritt A."/>
            <person name="Sun H."/>
            <person name="Haridas S."/>
            <person name="LaButti K."/>
            <person name="Ohm R.A."/>
            <person name="Kues U."/>
            <person name="Blanchette R.A."/>
            <person name="Grigoriev I.V."/>
            <person name="Minto R.E."/>
            <person name="Hibbett D.S."/>
        </authorList>
    </citation>
    <scope>NUCLEOTIDE SEQUENCE [LARGE SCALE GENOMIC DNA]</scope>
    <source>
        <strain evidence="2 3">FP15055 ss-10</strain>
    </source>
</reference>
<organism evidence="2 3">
    <name type="scientific">Cylindrobasidium torrendii FP15055 ss-10</name>
    <dbReference type="NCBI Taxonomy" id="1314674"/>
    <lineage>
        <taxon>Eukaryota</taxon>
        <taxon>Fungi</taxon>
        <taxon>Dikarya</taxon>
        <taxon>Basidiomycota</taxon>
        <taxon>Agaricomycotina</taxon>
        <taxon>Agaricomycetes</taxon>
        <taxon>Agaricomycetidae</taxon>
        <taxon>Agaricales</taxon>
        <taxon>Marasmiineae</taxon>
        <taxon>Physalacriaceae</taxon>
        <taxon>Cylindrobasidium</taxon>
    </lineage>
</organism>
<feature type="region of interest" description="Disordered" evidence="1">
    <location>
        <begin position="69"/>
        <end position="112"/>
    </location>
</feature>
<dbReference type="AlphaFoldDB" id="A0A0D7B4T7"/>
<proteinExistence type="predicted"/>
<accession>A0A0D7B4T7</accession>
<dbReference type="EMBL" id="KN880630">
    <property type="protein sequence ID" value="KIY64541.1"/>
    <property type="molecule type" value="Genomic_DNA"/>
</dbReference>
<keyword evidence="3" id="KW-1185">Reference proteome</keyword>
<feature type="compositionally biased region" description="Low complexity" evidence="1">
    <location>
        <begin position="89"/>
        <end position="110"/>
    </location>
</feature>
<evidence type="ECO:0000256" key="1">
    <source>
        <dbReference type="SAM" id="MobiDB-lite"/>
    </source>
</evidence>
<gene>
    <name evidence="2" type="ORF">CYLTODRAFT_413236</name>
</gene>
<sequence>MSLDAHNDNANGRWAPLPSQAEMFRAYLNRALPVQYEAFRDYLVYRWSLDMKPLQPRWFANGDYRRDRPDHTNYSAADVDHWSPPPSVDSEYSAASPPSEYSSASTYSESASDDTENIILAHTWPLTRKSSHPGSEIASSNSVETEKTFRNAELICQLLLALSRDDVPSSTSAHLADILSVVGMSVLDLNDALDIFQLRHVPRSRLATVHNELVSSAKRQYETADSLLEAADKHYKAAAALDEFIQQE</sequence>